<name>A0A2Z3HBA5_9BACT</name>
<accession>A0A2Z3HBA5</accession>
<feature type="signal peptide" evidence="1">
    <location>
        <begin position="1"/>
        <end position="20"/>
    </location>
</feature>
<gene>
    <name evidence="2" type="ORF">C1280_31115</name>
</gene>
<dbReference type="PROSITE" id="PS51257">
    <property type="entry name" value="PROKAR_LIPOPROTEIN"/>
    <property type="match status" value="1"/>
</dbReference>
<keyword evidence="3" id="KW-1185">Reference proteome</keyword>
<reference evidence="2 3" key="1">
    <citation type="submission" date="2018-01" db="EMBL/GenBank/DDBJ databases">
        <title>G. obscuriglobus.</title>
        <authorList>
            <person name="Franke J."/>
            <person name="Blomberg W."/>
            <person name="Selmecki A."/>
        </authorList>
    </citation>
    <scope>NUCLEOTIDE SEQUENCE [LARGE SCALE GENOMIC DNA]</scope>
    <source>
        <strain evidence="2 3">DSM 5831</strain>
    </source>
</reference>
<dbReference type="SUPFAM" id="SSF56954">
    <property type="entry name" value="Outer membrane efflux proteins (OEP)"/>
    <property type="match status" value="1"/>
</dbReference>
<sequence length="413" mass="44899">MRVVLGACALAFGVAAGCRAPAPAPPAFAPRATVAANAPELPLAAPDRVEPDVSRLARTPIKPISASAEIAYRRLTEPACQALAAQHTPAANALDEEGRAPAACERRTDELKRVLRFCAALELRNRSAADAAERFFQLAAVEGQTDFLREAFPRLDELLDKAKGARAANVRFPLDPADLERQRVQMLTQLEQAEAGSALLNIDLKRRLGQPAVSERLWPSGDFGIQTEVPHVEEEVTAALADRPELRGLRALHAGLIPDALPLAREHLRGTNPLLGSAPPPPRGLARLLRRSASAETLSELEVRRKQLADLIEARERAVADETRAAVVSLTAQARKVQLARDRLDLWAAQRTDAVKKREANQPGAELLEAQVTLEWLKARTEVVGEVMAWHTARVRLKAAKGWLAWECLGAGR</sequence>
<dbReference type="EMBL" id="CP025958">
    <property type="protein sequence ID" value="AWM40996.1"/>
    <property type="molecule type" value="Genomic_DNA"/>
</dbReference>
<protein>
    <recommendedName>
        <fullName evidence="4">TolC family protein</fullName>
    </recommendedName>
</protein>
<dbReference type="Proteomes" id="UP000245802">
    <property type="component" value="Chromosome"/>
</dbReference>
<proteinExistence type="predicted"/>
<evidence type="ECO:0000313" key="3">
    <source>
        <dbReference type="Proteomes" id="UP000245802"/>
    </source>
</evidence>
<dbReference type="OrthoDB" id="9946126at2"/>
<dbReference type="KEGG" id="gog:C1280_31115"/>
<keyword evidence="1" id="KW-0732">Signal</keyword>
<dbReference type="AlphaFoldDB" id="A0A2Z3HBA5"/>
<dbReference type="Gene3D" id="1.20.1600.10">
    <property type="entry name" value="Outer membrane efflux proteins (OEP)"/>
    <property type="match status" value="1"/>
</dbReference>
<feature type="chain" id="PRO_5016287924" description="TolC family protein" evidence="1">
    <location>
        <begin position="21"/>
        <end position="413"/>
    </location>
</feature>
<evidence type="ECO:0000256" key="1">
    <source>
        <dbReference type="SAM" id="SignalP"/>
    </source>
</evidence>
<evidence type="ECO:0000313" key="2">
    <source>
        <dbReference type="EMBL" id="AWM40996.1"/>
    </source>
</evidence>
<organism evidence="2 3">
    <name type="scientific">Gemmata obscuriglobus</name>
    <dbReference type="NCBI Taxonomy" id="114"/>
    <lineage>
        <taxon>Bacteria</taxon>
        <taxon>Pseudomonadati</taxon>
        <taxon>Planctomycetota</taxon>
        <taxon>Planctomycetia</taxon>
        <taxon>Gemmatales</taxon>
        <taxon>Gemmataceae</taxon>
        <taxon>Gemmata</taxon>
    </lineage>
</organism>
<dbReference type="RefSeq" id="WP_010043647.1">
    <property type="nucleotide sequence ID" value="NZ_CP025958.1"/>
</dbReference>
<evidence type="ECO:0008006" key="4">
    <source>
        <dbReference type="Google" id="ProtNLM"/>
    </source>
</evidence>